<dbReference type="Proteomes" id="UP000324832">
    <property type="component" value="Unassembled WGS sequence"/>
</dbReference>
<dbReference type="AlphaFoldDB" id="A0A5E4R6L0"/>
<reference evidence="2 3" key="1">
    <citation type="submission" date="2017-07" db="EMBL/GenBank/DDBJ databases">
        <authorList>
            <person name="Talla V."/>
            <person name="Backstrom N."/>
        </authorList>
    </citation>
    <scope>NUCLEOTIDE SEQUENCE [LARGE SCALE GENOMIC DNA]</scope>
</reference>
<feature type="region of interest" description="Disordered" evidence="1">
    <location>
        <begin position="72"/>
        <end position="91"/>
    </location>
</feature>
<dbReference type="EMBL" id="FZQP02007047">
    <property type="protein sequence ID" value="VVD05952.1"/>
    <property type="molecule type" value="Genomic_DNA"/>
</dbReference>
<evidence type="ECO:0000313" key="2">
    <source>
        <dbReference type="EMBL" id="VVD05952.1"/>
    </source>
</evidence>
<keyword evidence="3" id="KW-1185">Reference proteome</keyword>
<organism evidence="2 3">
    <name type="scientific">Leptidea sinapis</name>
    <dbReference type="NCBI Taxonomy" id="189913"/>
    <lineage>
        <taxon>Eukaryota</taxon>
        <taxon>Metazoa</taxon>
        <taxon>Ecdysozoa</taxon>
        <taxon>Arthropoda</taxon>
        <taxon>Hexapoda</taxon>
        <taxon>Insecta</taxon>
        <taxon>Pterygota</taxon>
        <taxon>Neoptera</taxon>
        <taxon>Endopterygota</taxon>
        <taxon>Lepidoptera</taxon>
        <taxon>Glossata</taxon>
        <taxon>Ditrysia</taxon>
        <taxon>Papilionoidea</taxon>
        <taxon>Pieridae</taxon>
        <taxon>Dismorphiinae</taxon>
        <taxon>Leptidea</taxon>
    </lineage>
</organism>
<evidence type="ECO:0000256" key="1">
    <source>
        <dbReference type="SAM" id="MobiDB-lite"/>
    </source>
</evidence>
<sequence>MNFLLLACLSSVLALDPVSQCIARCPQNIATVCGRVGKSISLYRNRCYLPCFHATFVANYPCKVTNDAELDSGTLSPEKSGEGSDAVTTIK</sequence>
<protein>
    <recommendedName>
        <fullName evidence="4">Kazal-like domain-containing protein</fullName>
    </recommendedName>
</protein>
<evidence type="ECO:0008006" key="4">
    <source>
        <dbReference type="Google" id="ProtNLM"/>
    </source>
</evidence>
<proteinExistence type="predicted"/>
<evidence type="ECO:0000313" key="3">
    <source>
        <dbReference type="Proteomes" id="UP000324832"/>
    </source>
</evidence>
<accession>A0A5E4R6L0</accession>
<name>A0A5E4R6L0_9NEOP</name>
<gene>
    <name evidence="2" type="ORF">LSINAPIS_LOCUS15398</name>
</gene>